<dbReference type="Proteomes" id="UP001176961">
    <property type="component" value="Unassembled WGS sequence"/>
</dbReference>
<keyword evidence="3 6" id="KW-0808">Transferase</keyword>
<dbReference type="SUPFAM" id="SSF53756">
    <property type="entry name" value="UDP-Glycosyltransferase/glycogen phosphorylase"/>
    <property type="match status" value="1"/>
</dbReference>
<keyword evidence="4" id="KW-0732">Signal</keyword>
<sequence>MNLVHAHFKMKQIPYLLGMLLFVEAGKILVYSPSISYSHVLMNGRIADTLVKAGHDVVMFIPEYVKATTHYDGSKLAKIVRMNNISSRYDDDMDGWEKELMTQPSAGFRDRLYFEYSNQYMCEKLMARRQELEGLKNYGFDAAFTEQIDFCGMGVIRYLGIQNLLWISTTPIMDAVSYNLGVPSPTSYVPTIEENDNGDIMSFWDRAYNMYMYIGTIYIHRRGTDLITEVFRKIDPNFPHIREIAANASLCFVNADEMFDLPRPIIHKTIYIGGLGISDPKPLDEKFTALMNKGKNGVIIISLGTIAPFHVLPEKVKRGFANVIKSMPDYHFILKVSGGDCSTLSLFKDGSNYDFIEWLPQKDILAHPRLKLFVTHGGINGLEEALFRGVPVVVIPLFADQFRNGRNVEKRGVGKVILKLELSEEKIRSAVQEILSDKSYKLNAMRMSKLMREKPFTAEQRLVQWTNFAVENGVLDVLHVQGSRLNSIVYFNLDVIAVVTMVICSFLIVVVKLLKTIKRRFFVRKVKQN</sequence>
<evidence type="ECO:0000256" key="7">
    <source>
        <dbReference type="RuleBase" id="RU362059"/>
    </source>
</evidence>
<dbReference type="InterPro" id="IPR035595">
    <property type="entry name" value="UDP_glycos_trans_CS"/>
</dbReference>
<proteinExistence type="inferred from homology"/>
<evidence type="ECO:0000256" key="1">
    <source>
        <dbReference type="ARBA" id="ARBA00009995"/>
    </source>
</evidence>
<evidence type="ECO:0000256" key="3">
    <source>
        <dbReference type="ARBA" id="ARBA00022679"/>
    </source>
</evidence>
<dbReference type="EMBL" id="CATQJL010000223">
    <property type="protein sequence ID" value="CAJ0599103.1"/>
    <property type="molecule type" value="Genomic_DNA"/>
</dbReference>
<protein>
    <recommendedName>
        <fullName evidence="7">UDP-glucuronosyltransferase</fullName>
        <ecNumber evidence="7">2.4.1.17</ecNumber>
    </recommendedName>
</protein>
<gene>
    <name evidence="8" type="ORF">CYNAS_LOCUS11086</name>
</gene>
<dbReference type="Pfam" id="PF00201">
    <property type="entry name" value="UDPGT"/>
    <property type="match status" value="1"/>
</dbReference>
<keyword evidence="2 6" id="KW-0328">Glycosyltransferase</keyword>
<organism evidence="8 9">
    <name type="scientific">Cylicocyclus nassatus</name>
    <name type="common">Nematode worm</name>
    <dbReference type="NCBI Taxonomy" id="53992"/>
    <lineage>
        <taxon>Eukaryota</taxon>
        <taxon>Metazoa</taxon>
        <taxon>Ecdysozoa</taxon>
        <taxon>Nematoda</taxon>
        <taxon>Chromadorea</taxon>
        <taxon>Rhabditida</taxon>
        <taxon>Rhabditina</taxon>
        <taxon>Rhabditomorpha</taxon>
        <taxon>Strongyloidea</taxon>
        <taxon>Strongylidae</taxon>
        <taxon>Cylicocyclus</taxon>
    </lineage>
</organism>
<feature type="transmembrane region" description="Helical" evidence="7">
    <location>
        <begin position="489"/>
        <end position="514"/>
    </location>
</feature>
<dbReference type="AlphaFoldDB" id="A0AA36M5R8"/>
<dbReference type="Gene3D" id="3.40.50.2000">
    <property type="entry name" value="Glycogen Phosphorylase B"/>
    <property type="match status" value="1"/>
</dbReference>
<dbReference type="InterPro" id="IPR050271">
    <property type="entry name" value="UDP-glycosyltransferase"/>
</dbReference>
<keyword evidence="7" id="KW-0812">Transmembrane</keyword>
<dbReference type="PANTHER" id="PTHR48043:SF143">
    <property type="entry name" value="UDP-GLUCURONOSYLTRANSFERASE"/>
    <property type="match status" value="1"/>
</dbReference>
<dbReference type="GO" id="GO:0016020">
    <property type="term" value="C:membrane"/>
    <property type="evidence" value="ECO:0007669"/>
    <property type="project" value="UniProtKB-SubCell"/>
</dbReference>
<accession>A0AA36M5R8</accession>
<dbReference type="GO" id="GO:0015020">
    <property type="term" value="F:glucuronosyltransferase activity"/>
    <property type="evidence" value="ECO:0007669"/>
    <property type="project" value="UniProtKB-EC"/>
</dbReference>
<name>A0AA36M5R8_CYLNA</name>
<evidence type="ECO:0000256" key="5">
    <source>
        <dbReference type="ARBA" id="ARBA00047475"/>
    </source>
</evidence>
<evidence type="ECO:0000256" key="6">
    <source>
        <dbReference type="RuleBase" id="RU003718"/>
    </source>
</evidence>
<evidence type="ECO:0000313" key="8">
    <source>
        <dbReference type="EMBL" id="CAJ0599103.1"/>
    </source>
</evidence>
<keyword evidence="7" id="KW-1133">Transmembrane helix</keyword>
<comment type="similarity">
    <text evidence="1 6">Belongs to the UDP-glycosyltransferase family.</text>
</comment>
<dbReference type="CDD" id="cd03784">
    <property type="entry name" value="GT1_Gtf-like"/>
    <property type="match status" value="1"/>
</dbReference>
<dbReference type="FunFam" id="3.40.50.2000:FF:000021">
    <property type="entry name" value="UDP-glucuronosyltransferase"/>
    <property type="match status" value="1"/>
</dbReference>
<comment type="subcellular location">
    <subcellularLocation>
        <location evidence="7">Membrane</location>
        <topology evidence="7">Single-pass membrane protein</topology>
    </subcellularLocation>
</comment>
<keyword evidence="7" id="KW-0472">Membrane</keyword>
<dbReference type="InterPro" id="IPR002213">
    <property type="entry name" value="UDP_glucos_trans"/>
</dbReference>
<dbReference type="EC" id="2.4.1.17" evidence="7"/>
<comment type="catalytic activity">
    <reaction evidence="5 7">
        <text>glucuronate acceptor + UDP-alpha-D-glucuronate = acceptor beta-D-glucuronoside + UDP + H(+)</text>
        <dbReference type="Rhea" id="RHEA:21032"/>
        <dbReference type="ChEBI" id="CHEBI:15378"/>
        <dbReference type="ChEBI" id="CHEBI:58052"/>
        <dbReference type="ChEBI" id="CHEBI:58223"/>
        <dbReference type="ChEBI" id="CHEBI:132367"/>
        <dbReference type="ChEBI" id="CHEBI:132368"/>
        <dbReference type="EC" id="2.4.1.17"/>
    </reaction>
</comment>
<dbReference type="PANTHER" id="PTHR48043">
    <property type="entry name" value="EG:EG0003.4 PROTEIN-RELATED"/>
    <property type="match status" value="1"/>
</dbReference>
<dbReference type="PROSITE" id="PS00375">
    <property type="entry name" value="UDPGT"/>
    <property type="match status" value="1"/>
</dbReference>
<reference evidence="8" key="1">
    <citation type="submission" date="2023-07" db="EMBL/GenBank/DDBJ databases">
        <authorList>
            <consortium name="CYATHOMIX"/>
        </authorList>
    </citation>
    <scope>NUCLEOTIDE SEQUENCE</scope>
    <source>
        <strain evidence="8">N/A</strain>
    </source>
</reference>
<evidence type="ECO:0000256" key="4">
    <source>
        <dbReference type="ARBA" id="ARBA00022729"/>
    </source>
</evidence>
<comment type="caution">
    <text evidence="8">The sequence shown here is derived from an EMBL/GenBank/DDBJ whole genome shotgun (WGS) entry which is preliminary data.</text>
</comment>
<evidence type="ECO:0000256" key="2">
    <source>
        <dbReference type="ARBA" id="ARBA00022676"/>
    </source>
</evidence>
<keyword evidence="9" id="KW-1185">Reference proteome</keyword>
<evidence type="ECO:0000313" key="9">
    <source>
        <dbReference type="Proteomes" id="UP001176961"/>
    </source>
</evidence>